<accession>A0A9N9CKY2</accession>
<dbReference type="AlphaFoldDB" id="A0A9N9CKY2"/>
<name>A0A9N9CKY2_9GLOM</name>
<evidence type="ECO:0000313" key="1">
    <source>
        <dbReference type="EMBL" id="CAG8602659.1"/>
    </source>
</evidence>
<dbReference type="EMBL" id="CAJVPV010006277">
    <property type="protein sequence ID" value="CAG8602659.1"/>
    <property type="molecule type" value="Genomic_DNA"/>
</dbReference>
<reference evidence="1" key="1">
    <citation type="submission" date="2021-06" db="EMBL/GenBank/DDBJ databases">
        <authorList>
            <person name="Kallberg Y."/>
            <person name="Tangrot J."/>
            <person name="Rosling A."/>
        </authorList>
    </citation>
    <scope>NUCLEOTIDE SEQUENCE</scope>
    <source>
        <strain evidence="1">CL551</strain>
    </source>
</reference>
<proteinExistence type="predicted"/>
<gene>
    <name evidence="1" type="ORF">AMORRO_LOCUS7852</name>
</gene>
<dbReference type="OrthoDB" id="2014058at2759"/>
<dbReference type="InterPro" id="IPR008699">
    <property type="entry name" value="NDUFB8"/>
</dbReference>
<protein>
    <submittedName>
        <fullName evidence="1">5922_t:CDS:1</fullName>
    </submittedName>
</protein>
<sequence>MIFTTIRRTVNGAFLRKFPVTSQGYLAISKQQVARYKAGPPKYSVEDPQIGDYPNLPMESRLKRPPLGWWDMQNRRNFGELLHEEEEAISVWGFDVYGYDPSTSLKHLSIFFLSVGVLTYVVAKNMPERPALPKTYPYDIMREELKKLDDLKDGSLIQEADDFNGPAYNSGIFFLKIRSSACGKS</sequence>
<organism evidence="1 2">
    <name type="scientific">Acaulospora morrowiae</name>
    <dbReference type="NCBI Taxonomy" id="94023"/>
    <lineage>
        <taxon>Eukaryota</taxon>
        <taxon>Fungi</taxon>
        <taxon>Fungi incertae sedis</taxon>
        <taxon>Mucoromycota</taxon>
        <taxon>Glomeromycotina</taxon>
        <taxon>Glomeromycetes</taxon>
        <taxon>Diversisporales</taxon>
        <taxon>Acaulosporaceae</taxon>
        <taxon>Acaulospora</taxon>
    </lineage>
</organism>
<evidence type="ECO:0000313" key="2">
    <source>
        <dbReference type="Proteomes" id="UP000789342"/>
    </source>
</evidence>
<comment type="caution">
    <text evidence="1">The sequence shown here is derived from an EMBL/GenBank/DDBJ whole genome shotgun (WGS) entry which is preliminary data.</text>
</comment>
<dbReference type="PANTHER" id="PTHR12840:SF1">
    <property type="entry name" value="NADH DEHYDROGENASE [UBIQUINONE] 1 BETA SUBCOMPLEX SUBUNIT 8, MITOCHONDRIAL"/>
    <property type="match status" value="1"/>
</dbReference>
<keyword evidence="2" id="KW-1185">Reference proteome</keyword>
<dbReference type="PANTHER" id="PTHR12840">
    <property type="entry name" value="NADH-UBIQUINONE OXIDOREDUCTASE ASHI SUBUNIT"/>
    <property type="match status" value="1"/>
</dbReference>
<dbReference type="Proteomes" id="UP000789342">
    <property type="component" value="Unassembled WGS sequence"/>
</dbReference>
<dbReference type="GO" id="GO:0005739">
    <property type="term" value="C:mitochondrion"/>
    <property type="evidence" value="ECO:0007669"/>
    <property type="project" value="InterPro"/>
</dbReference>
<dbReference type="Pfam" id="PF05821">
    <property type="entry name" value="NDUF_B8"/>
    <property type="match status" value="1"/>
</dbReference>